<accession>A0A4Q1K2X3</accession>
<reference evidence="3" key="1">
    <citation type="submission" date="2019-01" db="EMBL/GenBank/DDBJ databases">
        <title>Cytophagaceae bacterium strain CAR-16.</title>
        <authorList>
            <person name="Chen W.-M."/>
        </authorList>
    </citation>
    <scope>NUCLEOTIDE SEQUENCE [LARGE SCALE GENOMIC DNA]</scope>
    <source>
        <strain evidence="3">LLJ-11</strain>
    </source>
</reference>
<comment type="caution">
    <text evidence="2">The sequence shown here is derived from an EMBL/GenBank/DDBJ whole genome shotgun (WGS) entry which is preliminary data.</text>
</comment>
<name>A0A4Q1K2X3_9FLAO</name>
<feature type="domain" description="Glycosyltransferase 2-like" evidence="1">
    <location>
        <begin position="9"/>
        <end position="159"/>
    </location>
</feature>
<dbReference type="Pfam" id="PF00535">
    <property type="entry name" value="Glycos_transf_2"/>
    <property type="match status" value="1"/>
</dbReference>
<dbReference type="Gene3D" id="3.90.550.10">
    <property type="entry name" value="Spore Coat Polysaccharide Biosynthesis Protein SpsA, Chain A"/>
    <property type="match status" value="1"/>
</dbReference>
<protein>
    <submittedName>
        <fullName evidence="2">Glycosyltransferase</fullName>
    </submittedName>
</protein>
<keyword evidence="3" id="KW-1185">Reference proteome</keyword>
<dbReference type="Proteomes" id="UP000290283">
    <property type="component" value="Unassembled WGS sequence"/>
</dbReference>
<evidence type="ECO:0000259" key="1">
    <source>
        <dbReference type="Pfam" id="PF00535"/>
    </source>
</evidence>
<dbReference type="RefSeq" id="WP_129435547.1">
    <property type="nucleotide sequence ID" value="NZ_SBKO01000002.1"/>
</dbReference>
<evidence type="ECO:0000313" key="2">
    <source>
        <dbReference type="EMBL" id="RXR19089.1"/>
    </source>
</evidence>
<dbReference type="InterPro" id="IPR001173">
    <property type="entry name" value="Glyco_trans_2-like"/>
</dbReference>
<dbReference type="GO" id="GO:0016758">
    <property type="term" value="F:hexosyltransferase activity"/>
    <property type="evidence" value="ECO:0007669"/>
    <property type="project" value="UniProtKB-ARBA"/>
</dbReference>
<dbReference type="AlphaFoldDB" id="A0A4Q1K2X3"/>
<organism evidence="2 3">
    <name type="scientific">Flavobacterium amnicola</name>
    <dbReference type="NCBI Taxonomy" id="2506422"/>
    <lineage>
        <taxon>Bacteria</taxon>
        <taxon>Pseudomonadati</taxon>
        <taxon>Bacteroidota</taxon>
        <taxon>Flavobacteriia</taxon>
        <taxon>Flavobacteriales</taxon>
        <taxon>Flavobacteriaceae</taxon>
        <taxon>Flavobacterium</taxon>
    </lineage>
</organism>
<dbReference type="InterPro" id="IPR029044">
    <property type="entry name" value="Nucleotide-diphossugar_trans"/>
</dbReference>
<evidence type="ECO:0000313" key="3">
    <source>
        <dbReference type="Proteomes" id="UP000290283"/>
    </source>
</evidence>
<dbReference type="SUPFAM" id="SSF53448">
    <property type="entry name" value="Nucleotide-diphospho-sugar transferases"/>
    <property type="match status" value="1"/>
</dbReference>
<dbReference type="EMBL" id="SBKO01000002">
    <property type="protein sequence ID" value="RXR19089.1"/>
    <property type="molecule type" value="Genomic_DNA"/>
</dbReference>
<dbReference type="PANTHER" id="PTHR22916">
    <property type="entry name" value="GLYCOSYLTRANSFERASE"/>
    <property type="match status" value="1"/>
</dbReference>
<keyword evidence="2" id="KW-0808">Transferase</keyword>
<dbReference type="PANTHER" id="PTHR22916:SF3">
    <property type="entry name" value="UDP-GLCNAC:BETAGAL BETA-1,3-N-ACETYLGLUCOSAMINYLTRANSFERASE-LIKE PROTEIN 1"/>
    <property type="match status" value="1"/>
</dbReference>
<gene>
    <name evidence="2" type="ORF">EQG63_06495</name>
</gene>
<proteinExistence type="predicted"/>
<sequence length="311" mass="36800">MKNELPLVSIVCHTFNHEKYLEETIKGFLNQKVDFPIEIIIHDDASTDSTRAIINKYALEYPNLIKCIFQETNVYSKKINIWANYTFPSAEGKYIAICEGDDYWSDENKLQEQVNFLEQNDNFCICWTNYVTKTGNTYGESNLMVFDDYFKVDLNNIFDPYCTLTLTSVFRKDRLDLEKLNSLKHFKDNSLYLLLLKNGDGMFINKKTSVYRQHEGGVFSLKSYFFQQYSSYINIKELYDLDTDFQNENIKNTLRNLIRNAALDAVDIYFKNKSEFTKEMKGVIWKYFSSLSFKLKVRFIKLILKKMFKKK</sequence>
<dbReference type="OrthoDB" id="199095at2"/>